<proteinExistence type="predicted"/>
<feature type="transmembrane region" description="Helical" evidence="1">
    <location>
        <begin position="615"/>
        <end position="635"/>
    </location>
</feature>
<sequence length="641" mass="73993">MKHKLLILSLIIISLFTLKSLFHTGFFTSHDGEHQIVRLMHFHQGLVDGQFPVRWASTALDGNGYPLFVFTYRLPFWVAEVYYTLFPNLANAIKFAFIVSYLLSALTMYWFTFVISKNKIGAFFATLIYQIAPYRFVDIFVRAALGEAFTFIFLPTLFLSFYQLALSSKKRWIYILLLTTSLSAIILSHIMILILIIVPVLLWFLVLFLLSNQKRSLVFSAIIAVISTIGLTAYYWLPAFVERRFTLFSTILGTYYQDHFVTLKQLFYSKWGYGFSMPGNIDDMSFQLGLGQWLVVFLALIIILSILIKKIFKLKLLKVNYSPTKLALLAFCLLLFVYGLFMSTVYSQSFYQFINKIMVIDLPWKHLEITIFVVGLVGALIISIVKSVKHKLLIIIPIIAILFYNNRNYLRVNEYVYKTETEYWNNTSTSNQNDEYAPKDFLTYDDDKPKEVIPITGNATVKITNQEPYHLEFETNVTTPFVYLKTNVPLYPGWTSTIDGVEAKVEESQGSIIFNLPLGKHEVKLEWKEEQIMNIGGESENQLLSRKSNEFVFTSNVISDHADLVTKVVYYPGWQMYIDGQNKQIPLYRGHIAVPLVKGYHNIVLKYGNTPLRKFANLISFLSLVIIITLSFILWKNKKLS</sequence>
<accession>A0A2H0B5X3</accession>
<dbReference type="EMBL" id="PCSR01000069">
    <property type="protein sequence ID" value="PIP53083.1"/>
    <property type="molecule type" value="Genomic_DNA"/>
</dbReference>
<feature type="transmembrane region" description="Helical" evidence="1">
    <location>
        <begin position="120"/>
        <end position="137"/>
    </location>
</feature>
<evidence type="ECO:0008006" key="4">
    <source>
        <dbReference type="Google" id="ProtNLM"/>
    </source>
</evidence>
<dbReference type="Proteomes" id="UP000229459">
    <property type="component" value="Unassembled WGS sequence"/>
</dbReference>
<feature type="transmembrane region" description="Helical" evidence="1">
    <location>
        <begin position="217"/>
        <end position="237"/>
    </location>
</feature>
<feature type="transmembrane region" description="Helical" evidence="1">
    <location>
        <begin position="95"/>
        <end position="114"/>
    </location>
</feature>
<reference evidence="2 3" key="1">
    <citation type="submission" date="2017-09" db="EMBL/GenBank/DDBJ databases">
        <title>Depth-based differentiation of microbial function through sediment-hosted aquifers and enrichment of novel symbionts in the deep terrestrial subsurface.</title>
        <authorList>
            <person name="Probst A.J."/>
            <person name="Ladd B."/>
            <person name="Jarett J.K."/>
            <person name="Geller-Mcgrath D.E."/>
            <person name="Sieber C.M."/>
            <person name="Emerson J.B."/>
            <person name="Anantharaman K."/>
            <person name="Thomas B.C."/>
            <person name="Malmstrom R."/>
            <person name="Stieglmeier M."/>
            <person name="Klingl A."/>
            <person name="Woyke T."/>
            <person name="Ryan C.M."/>
            <person name="Banfield J.F."/>
        </authorList>
    </citation>
    <scope>NUCLEOTIDE SEQUENCE [LARGE SCALE GENOMIC DNA]</scope>
    <source>
        <strain evidence="2">CG23_combo_of_CG06-09_8_20_14_all_34_8</strain>
    </source>
</reference>
<gene>
    <name evidence="2" type="ORF">COX08_02885</name>
</gene>
<feature type="transmembrane region" description="Helical" evidence="1">
    <location>
        <begin position="328"/>
        <end position="346"/>
    </location>
</feature>
<feature type="transmembrane region" description="Helical" evidence="1">
    <location>
        <begin position="64"/>
        <end position="83"/>
    </location>
</feature>
<protein>
    <recommendedName>
        <fullName evidence="4">Membrane protein 6-pyruvoyl-tetrahydropterin synthase-related domain-containing protein</fullName>
    </recommendedName>
</protein>
<organism evidence="2 3">
    <name type="scientific">Candidatus Beckwithbacteria bacterium CG23_combo_of_CG06-09_8_20_14_all_34_8</name>
    <dbReference type="NCBI Taxonomy" id="1974497"/>
    <lineage>
        <taxon>Bacteria</taxon>
        <taxon>Candidatus Beckwithiibacteriota</taxon>
    </lineage>
</organism>
<comment type="caution">
    <text evidence="2">The sequence shown here is derived from an EMBL/GenBank/DDBJ whole genome shotgun (WGS) entry which is preliminary data.</text>
</comment>
<keyword evidence="1" id="KW-0812">Transmembrane</keyword>
<feature type="transmembrane region" description="Helical" evidence="1">
    <location>
        <begin position="172"/>
        <end position="205"/>
    </location>
</feature>
<name>A0A2H0B5X3_9BACT</name>
<dbReference type="AlphaFoldDB" id="A0A2H0B5X3"/>
<keyword evidence="1" id="KW-1133">Transmembrane helix</keyword>
<evidence type="ECO:0000256" key="1">
    <source>
        <dbReference type="SAM" id="Phobius"/>
    </source>
</evidence>
<keyword evidence="1" id="KW-0472">Membrane</keyword>
<feature type="transmembrane region" description="Helical" evidence="1">
    <location>
        <begin position="366"/>
        <end position="385"/>
    </location>
</feature>
<evidence type="ECO:0000313" key="2">
    <source>
        <dbReference type="EMBL" id="PIP53083.1"/>
    </source>
</evidence>
<feature type="transmembrane region" description="Helical" evidence="1">
    <location>
        <begin position="290"/>
        <end position="308"/>
    </location>
</feature>
<feature type="transmembrane region" description="Helical" evidence="1">
    <location>
        <begin position="144"/>
        <end position="166"/>
    </location>
</feature>
<evidence type="ECO:0000313" key="3">
    <source>
        <dbReference type="Proteomes" id="UP000229459"/>
    </source>
</evidence>